<evidence type="ECO:0000313" key="1">
    <source>
        <dbReference type="EMBL" id="VAW61785.1"/>
    </source>
</evidence>
<sequence>MNKITRLFRNNKAEEQFASARGTKIKVLFSSENPSLLGNTVRTTAIEMSPKSIRLEVEHPVEIDSVLDISVSMDNSDRSYNLTGNIRWRLPSTQGKYQAILVLRERMDVRSDFKAWQANFNQNFEFEKVAY</sequence>
<reference evidence="1" key="1">
    <citation type="submission" date="2018-06" db="EMBL/GenBank/DDBJ databases">
        <authorList>
            <person name="Zhirakovskaya E."/>
        </authorList>
    </citation>
    <scope>NUCLEOTIDE SEQUENCE</scope>
</reference>
<organism evidence="1">
    <name type="scientific">hydrothermal vent metagenome</name>
    <dbReference type="NCBI Taxonomy" id="652676"/>
    <lineage>
        <taxon>unclassified sequences</taxon>
        <taxon>metagenomes</taxon>
        <taxon>ecological metagenomes</taxon>
    </lineage>
</organism>
<dbReference type="AlphaFoldDB" id="A0A3B0X0H6"/>
<evidence type="ECO:0008006" key="2">
    <source>
        <dbReference type="Google" id="ProtNLM"/>
    </source>
</evidence>
<name>A0A3B0X0H6_9ZZZZ</name>
<proteinExistence type="predicted"/>
<dbReference type="EMBL" id="UOFG01000154">
    <property type="protein sequence ID" value="VAW61785.1"/>
    <property type="molecule type" value="Genomic_DNA"/>
</dbReference>
<accession>A0A3B0X0H6</accession>
<gene>
    <name evidence="1" type="ORF">MNBD_GAMMA11-2240</name>
</gene>
<protein>
    <recommendedName>
        <fullName evidence="2">PilZ domain-containing protein</fullName>
    </recommendedName>
</protein>